<dbReference type="AlphaFoldDB" id="A0A6A7Y384"/>
<feature type="transmembrane region" description="Helical" evidence="7">
    <location>
        <begin position="60"/>
        <end position="81"/>
    </location>
</feature>
<organism evidence="9 10">
    <name type="scientific">Segnochrobactrum spirostomi</name>
    <dbReference type="NCBI Taxonomy" id="2608987"/>
    <lineage>
        <taxon>Bacteria</taxon>
        <taxon>Pseudomonadati</taxon>
        <taxon>Pseudomonadota</taxon>
        <taxon>Alphaproteobacteria</taxon>
        <taxon>Hyphomicrobiales</taxon>
        <taxon>Segnochrobactraceae</taxon>
        <taxon>Segnochrobactrum</taxon>
    </lineage>
</organism>
<gene>
    <name evidence="9" type="ORF">F0357_09295</name>
</gene>
<dbReference type="InterPro" id="IPR032816">
    <property type="entry name" value="VTT_dom"/>
</dbReference>
<evidence type="ECO:0000256" key="3">
    <source>
        <dbReference type="ARBA" id="ARBA00022475"/>
    </source>
</evidence>
<comment type="subcellular location">
    <subcellularLocation>
        <location evidence="1 7">Cell membrane</location>
        <topology evidence="1 7">Multi-pass membrane protein</topology>
    </subcellularLocation>
</comment>
<evidence type="ECO:0000256" key="2">
    <source>
        <dbReference type="ARBA" id="ARBA00010792"/>
    </source>
</evidence>
<name>A0A6A7Y384_9HYPH</name>
<accession>A0A6A7Y384</accession>
<evidence type="ECO:0000256" key="6">
    <source>
        <dbReference type="ARBA" id="ARBA00023136"/>
    </source>
</evidence>
<protein>
    <submittedName>
        <fullName evidence="9">DedA family protein</fullName>
    </submittedName>
</protein>
<feature type="transmembrane region" description="Helical" evidence="7">
    <location>
        <begin position="145"/>
        <end position="166"/>
    </location>
</feature>
<comment type="similarity">
    <text evidence="2 7">Belongs to the DedA family.</text>
</comment>
<evidence type="ECO:0000256" key="5">
    <source>
        <dbReference type="ARBA" id="ARBA00022989"/>
    </source>
</evidence>
<keyword evidence="5 7" id="KW-1133">Transmembrane helix</keyword>
<keyword evidence="6 7" id="KW-0472">Membrane</keyword>
<dbReference type="GO" id="GO:0005886">
    <property type="term" value="C:plasma membrane"/>
    <property type="evidence" value="ECO:0007669"/>
    <property type="project" value="UniProtKB-SubCell"/>
</dbReference>
<dbReference type="Proteomes" id="UP000332515">
    <property type="component" value="Unassembled WGS sequence"/>
</dbReference>
<dbReference type="EMBL" id="VWNA01000001">
    <property type="protein sequence ID" value="MQT12837.1"/>
    <property type="molecule type" value="Genomic_DNA"/>
</dbReference>
<evidence type="ECO:0000256" key="7">
    <source>
        <dbReference type="RuleBase" id="RU367016"/>
    </source>
</evidence>
<dbReference type="InterPro" id="IPR032818">
    <property type="entry name" value="DedA-like"/>
</dbReference>
<evidence type="ECO:0000313" key="9">
    <source>
        <dbReference type="EMBL" id="MQT12837.1"/>
    </source>
</evidence>
<dbReference type="PANTHER" id="PTHR30353">
    <property type="entry name" value="INNER MEMBRANE PROTEIN DEDA-RELATED"/>
    <property type="match status" value="1"/>
</dbReference>
<dbReference type="PANTHER" id="PTHR30353:SF15">
    <property type="entry name" value="INNER MEMBRANE PROTEIN YABI"/>
    <property type="match status" value="1"/>
</dbReference>
<keyword evidence="3 7" id="KW-1003">Cell membrane</keyword>
<evidence type="ECO:0000256" key="1">
    <source>
        <dbReference type="ARBA" id="ARBA00004651"/>
    </source>
</evidence>
<feature type="transmembrane region" description="Helical" evidence="7">
    <location>
        <begin position="178"/>
        <end position="203"/>
    </location>
</feature>
<evidence type="ECO:0000259" key="8">
    <source>
        <dbReference type="Pfam" id="PF09335"/>
    </source>
</evidence>
<reference evidence="9 10" key="1">
    <citation type="submission" date="2019-09" db="EMBL/GenBank/DDBJ databases">
        <title>Segnochrobactrum spirostomi gen. nov., sp. nov., isolated from the ciliate Spirostomum cf. yagiui and description of a novel family, Segnochrobactraceae fam. nov. within the order Rhizobiales of the class Alphaproteobacteria.</title>
        <authorList>
            <person name="Akter S."/>
            <person name="Shazib S.U.A."/>
            <person name="Shin M.K."/>
        </authorList>
    </citation>
    <scope>NUCLEOTIDE SEQUENCE [LARGE SCALE GENOMIC DNA]</scope>
    <source>
        <strain evidence="9 10">Sp-1</strain>
    </source>
</reference>
<keyword evidence="4 7" id="KW-0812">Transmembrane</keyword>
<comment type="caution">
    <text evidence="9">The sequence shown here is derived from an EMBL/GenBank/DDBJ whole genome shotgun (WGS) entry which is preliminary data.</text>
</comment>
<dbReference type="Pfam" id="PF09335">
    <property type="entry name" value="VTT_dom"/>
    <property type="match status" value="1"/>
</dbReference>
<sequence>MQDLVAQAGQFIEVHRAWAGPILAMLAFGESMAFIGLFIPATALMILAGGLIGAGQLDPLAVIIWSIVGASLGDAVSYWLGRRIGRRAFTRWPLNRDKTSIARGRLFFRKYGSASIFLGRFFGPVRAIVPIVAGMMEMDGRRFQLANVLSAVVWVPVMLAPGYLAAKSLVNLEEVTEAHWLGFVAIAAALTVAGTVGVLKIIGRRAKDRPRRRGTVPVRGEGA</sequence>
<dbReference type="RefSeq" id="WP_153480117.1">
    <property type="nucleotide sequence ID" value="NZ_VWNA01000001.1"/>
</dbReference>
<feature type="transmembrane region" description="Helical" evidence="7">
    <location>
        <begin position="32"/>
        <end position="54"/>
    </location>
</feature>
<evidence type="ECO:0000313" key="10">
    <source>
        <dbReference type="Proteomes" id="UP000332515"/>
    </source>
</evidence>
<proteinExistence type="inferred from homology"/>
<evidence type="ECO:0000256" key="4">
    <source>
        <dbReference type="ARBA" id="ARBA00022692"/>
    </source>
</evidence>
<keyword evidence="10" id="KW-1185">Reference proteome</keyword>
<feature type="domain" description="VTT" evidence="8">
    <location>
        <begin position="39"/>
        <end position="163"/>
    </location>
</feature>